<protein>
    <recommendedName>
        <fullName evidence="3">Endonuclease/exonuclease/phosphatase domain-containing protein</fullName>
    </recommendedName>
</protein>
<dbReference type="EMBL" id="BNAH01000018">
    <property type="protein sequence ID" value="GHF01894.1"/>
    <property type="molecule type" value="Genomic_DNA"/>
</dbReference>
<keyword evidence="1 2" id="KW-0732">Signal</keyword>
<comment type="caution">
    <text evidence="4">The sequence shown here is derived from an EMBL/GenBank/DDBJ whole genome shotgun (WGS) entry which is preliminary data.</text>
</comment>
<dbReference type="Gene3D" id="3.60.10.10">
    <property type="entry name" value="Endonuclease/exonuclease/phosphatase"/>
    <property type="match status" value="1"/>
</dbReference>
<dbReference type="InterPro" id="IPR023214">
    <property type="entry name" value="HAD_sf"/>
</dbReference>
<evidence type="ECO:0000313" key="5">
    <source>
        <dbReference type="Proteomes" id="UP000626370"/>
    </source>
</evidence>
<dbReference type="InterPro" id="IPR005519">
    <property type="entry name" value="Acid_phosphat_B-like"/>
</dbReference>
<reference evidence="5" key="1">
    <citation type="journal article" date="2019" name="Int. J. Syst. Evol. Microbiol.">
        <title>The Global Catalogue of Microorganisms (GCM) 10K type strain sequencing project: providing services to taxonomists for standard genome sequencing and annotation.</title>
        <authorList>
            <consortium name="The Broad Institute Genomics Platform"/>
            <consortium name="The Broad Institute Genome Sequencing Center for Infectious Disease"/>
            <person name="Wu L."/>
            <person name="Ma J."/>
        </authorList>
    </citation>
    <scope>NUCLEOTIDE SEQUENCE [LARGE SCALE GENOMIC DNA]</scope>
    <source>
        <strain evidence="5">CGMCC 1.15922</strain>
    </source>
</reference>
<dbReference type="InterPro" id="IPR036691">
    <property type="entry name" value="Endo/exonu/phosph_ase_sf"/>
</dbReference>
<dbReference type="PANTHER" id="PTHR31284:SF10">
    <property type="entry name" value="ACID PHOSPHATASE-LIKE PROTEIN"/>
    <property type="match status" value="1"/>
</dbReference>
<keyword evidence="5" id="KW-1185">Reference proteome</keyword>
<dbReference type="InterPro" id="IPR005135">
    <property type="entry name" value="Endo/exonuclease/phosphatase"/>
</dbReference>
<dbReference type="RefSeq" id="WP_189379477.1">
    <property type="nucleotide sequence ID" value="NZ_BNAH01000018.1"/>
</dbReference>
<feature type="domain" description="Endonuclease/exonuclease/phosphatase" evidence="3">
    <location>
        <begin position="51"/>
        <end position="282"/>
    </location>
</feature>
<dbReference type="InterPro" id="IPR006423">
    <property type="entry name" value="Lipo_e_P4"/>
</dbReference>
<dbReference type="SFLD" id="SFLDG01125">
    <property type="entry name" value="C1.1:_Acid_Phosphatase_Like"/>
    <property type="match status" value="1"/>
</dbReference>
<organism evidence="4 5">
    <name type="scientific">Thalassotalea profundi</name>
    <dbReference type="NCBI Taxonomy" id="2036687"/>
    <lineage>
        <taxon>Bacteria</taxon>
        <taxon>Pseudomonadati</taxon>
        <taxon>Pseudomonadota</taxon>
        <taxon>Gammaproteobacteria</taxon>
        <taxon>Alteromonadales</taxon>
        <taxon>Colwelliaceae</taxon>
        <taxon>Thalassotalea</taxon>
    </lineage>
</organism>
<evidence type="ECO:0000256" key="2">
    <source>
        <dbReference type="SAM" id="SignalP"/>
    </source>
</evidence>
<dbReference type="SFLD" id="SFLDS00003">
    <property type="entry name" value="Haloacid_Dehalogenase"/>
    <property type="match status" value="1"/>
</dbReference>
<sequence length="547" mass="60808">MTVNRLLVGLTIGTLSLLITACSTTMNKQATIPPVVSTATTPNKPEGLVVATWNTEHLAFPISDGCRARTETETIQLKQYAKSLNADIVALQEVASTKAVELLFPKSEWNIIMSERADSQTYDCRKTGAKSTQQKVAFAVRKNIEILNTQAFDALGLQRPGLRYGLELTVDSPFGTMTLLNVHLKSGCFVDNYSRADSDACKTFAQQAPLLDKWAENKEQTGMPYMILGDFNHRLSASYNHLTRQLSVNANNSMSSLENLGADIIGCHPYYPAPIDHILAGNMPKKGLHKTVKMHYFDDMSPKAMLSDHCALSVELSNFTYPLSNAVKWQTTSKEYRYLTSVTYKRATQALENMTLPNTSWAVVMDVDETVLDNSQYQVNIEKNGENYSPKTWSEWVASEKATLVPGVKTFIQAVFKQGGKLALITNRDREQDNHTWNNLRALGIPVSIENTCILGRTPADKAAIDGDKIINDKDLRRQQIQNGTANCYTPNSERTSLFPDLTIIMQVGDNIEDFSGVTQEEADMEALLPRANSELILLPNPMYGSW</sequence>
<evidence type="ECO:0000313" key="4">
    <source>
        <dbReference type="EMBL" id="GHF01894.1"/>
    </source>
</evidence>
<dbReference type="SUPFAM" id="SSF56784">
    <property type="entry name" value="HAD-like"/>
    <property type="match status" value="1"/>
</dbReference>
<dbReference type="InterPro" id="IPR036412">
    <property type="entry name" value="HAD-like_sf"/>
</dbReference>
<evidence type="ECO:0000259" key="3">
    <source>
        <dbReference type="Pfam" id="PF03372"/>
    </source>
</evidence>
<dbReference type="PANTHER" id="PTHR31284">
    <property type="entry name" value="ACID PHOSPHATASE-LIKE PROTEIN"/>
    <property type="match status" value="1"/>
</dbReference>
<dbReference type="Proteomes" id="UP000626370">
    <property type="component" value="Unassembled WGS sequence"/>
</dbReference>
<feature type="signal peptide" evidence="2">
    <location>
        <begin position="1"/>
        <end position="21"/>
    </location>
</feature>
<dbReference type="Pfam" id="PF03372">
    <property type="entry name" value="Exo_endo_phos"/>
    <property type="match status" value="1"/>
</dbReference>
<accession>A0ABQ3J3Y0</accession>
<feature type="chain" id="PRO_5047400704" description="Endonuclease/exonuclease/phosphatase domain-containing protein" evidence="2">
    <location>
        <begin position="22"/>
        <end position="547"/>
    </location>
</feature>
<name>A0ABQ3J3Y0_9GAMM</name>
<dbReference type="SUPFAM" id="SSF56219">
    <property type="entry name" value="DNase I-like"/>
    <property type="match status" value="1"/>
</dbReference>
<gene>
    <name evidence="4" type="ORF">GCM10011501_34120</name>
</gene>
<dbReference type="Gene3D" id="3.40.50.1000">
    <property type="entry name" value="HAD superfamily/HAD-like"/>
    <property type="match status" value="1"/>
</dbReference>
<dbReference type="PROSITE" id="PS51257">
    <property type="entry name" value="PROKAR_LIPOPROTEIN"/>
    <property type="match status" value="1"/>
</dbReference>
<dbReference type="Pfam" id="PF03767">
    <property type="entry name" value="Acid_phosphat_B"/>
    <property type="match status" value="1"/>
</dbReference>
<proteinExistence type="predicted"/>
<evidence type="ECO:0000256" key="1">
    <source>
        <dbReference type="ARBA" id="ARBA00022729"/>
    </source>
</evidence>